<dbReference type="EMBL" id="WTVR01000002">
    <property type="protein sequence ID" value="NMF87036.1"/>
    <property type="molecule type" value="Genomic_DNA"/>
</dbReference>
<dbReference type="Pfam" id="PF00355">
    <property type="entry name" value="Rieske"/>
    <property type="match status" value="1"/>
</dbReference>
<evidence type="ECO:0000256" key="1">
    <source>
        <dbReference type="ARBA" id="ARBA00022714"/>
    </source>
</evidence>
<evidence type="ECO:0000313" key="8">
    <source>
        <dbReference type="Proteomes" id="UP000652074"/>
    </source>
</evidence>
<reference evidence="7 8" key="1">
    <citation type="submission" date="2019-12" db="EMBL/GenBank/DDBJ databases">
        <title>Comparative genomics gives insights into the taxonomy of the Azoarcus-Aromatoleum group and reveals separate origins of nif in the plant-associated Azoarcus and non-plant-associated Aromatoleum sub-groups.</title>
        <authorList>
            <person name="Lafos M."/>
            <person name="Maluk M."/>
            <person name="Batista M."/>
            <person name="Junghare M."/>
            <person name="Carmona M."/>
            <person name="Faoro H."/>
            <person name="Cruz L.M."/>
            <person name="Battistoni F."/>
            <person name="De Souza E."/>
            <person name="Pedrosa F."/>
            <person name="Chen W.-M."/>
            <person name="Poole P.S."/>
            <person name="Dixon R.A."/>
            <person name="James E.K."/>
        </authorList>
    </citation>
    <scope>NUCLEOTIDE SEQUENCE [LARGE SCALE GENOMIC DNA]</scope>
    <source>
        <strain evidence="7 8">ToN1</strain>
    </source>
</reference>
<dbReference type="InterPro" id="IPR036922">
    <property type="entry name" value="Rieske_2Fe-2S_sf"/>
</dbReference>
<keyword evidence="8" id="KW-1185">Reference proteome</keyword>
<feature type="domain" description="Rieske" evidence="6">
    <location>
        <begin position="4"/>
        <end position="110"/>
    </location>
</feature>
<protein>
    <submittedName>
        <fullName evidence="7">Rieske 2Fe-2S domain-containing protein</fullName>
    </submittedName>
</protein>
<dbReference type="RefSeq" id="WP_169204530.1">
    <property type="nucleotide sequence ID" value="NZ_CP059560.1"/>
</dbReference>
<dbReference type="InterPro" id="IPR050584">
    <property type="entry name" value="Cholesterol_7-desaturase"/>
</dbReference>
<dbReference type="PROSITE" id="PS00570">
    <property type="entry name" value="RING_HYDROXYL_ALPHA"/>
    <property type="match status" value="1"/>
</dbReference>
<name>A0ABX1MIN9_9RHOO</name>
<evidence type="ECO:0000259" key="6">
    <source>
        <dbReference type="PROSITE" id="PS51296"/>
    </source>
</evidence>
<keyword evidence="5" id="KW-0411">Iron-sulfur</keyword>
<dbReference type="InterPro" id="IPR015881">
    <property type="entry name" value="ARHD_Rieske_2Fe_2S"/>
</dbReference>
<dbReference type="PANTHER" id="PTHR21266">
    <property type="entry name" value="IRON-SULFUR DOMAIN CONTAINING PROTEIN"/>
    <property type="match status" value="1"/>
</dbReference>
<evidence type="ECO:0000256" key="4">
    <source>
        <dbReference type="ARBA" id="ARBA00023004"/>
    </source>
</evidence>
<keyword evidence="1" id="KW-0001">2Fe-2S</keyword>
<dbReference type="SUPFAM" id="SSF50022">
    <property type="entry name" value="ISP domain"/>
    <property type="match status" value="1"/>
</dbReference>
<sequence>MGRWWVVALSEAVHGDKALAVTCEGEQLAVFRDGKGAVFALEDRCPHRRVPLSPGPVKAGGLQCPYHGWTFDGATGLCNDIPNLRRDERVPARYAARAFPAAEANGFIHVWRGAGTPAAVLPGASYRAAGREQTGSAVANIAFEQYLDVMLDGPECLLSFPGVHITDFFLGDPRRDGEHLVLDRGAVWKGKGNGPAFVRDHSLWVRTRVPLRGGDIRVELLSADEEPLVTIFIAASENRRGTTSLVWRGFRHATAAPLSWRWRMARAIGRAPFAIFPHIDGAAAAALEVAPSRDRRLAKTDARTPAERVVPVQERCVV</sequence>
<evidence type="ECO:0000256" key="3">
    <source>
        <dbReference type="ARBA" id="ARBA00023002"/>
    </source>
</evidence>
<keyword evidence="4" id="KW-0408">Iron</keyword>
<gene>
    <name evidence="7" type="ORF">GPA26_00940</name>
</gene>
<keyword evidence="3" id="KW-0560">Oxidoreductase</keyword>
<proteinExistence type="predicted"/>
<dbReference type="PANTHER" id="PTHR21266:SF60">
    <property type="entry name" value="3-KETOSTEROID-9-ALPHA-MONOOXYGENASE, OXYGENASE COMPONENT"/>
    <property type="match status" value="1"/>
</dbReference>
<dbReference type="Gene3D" id="2.102.10.10">
    <property type="entry name" value="Rieske [2Fe-2S] iron-sulphur domain"/>
    <property type="match status" value="1"/>
</dbReference>
<accession>A0ABX1MIN9</accession>
<evidence type="ECO:0000313" key="7">
    <source>
        <dbReference type="EMBL" id="NMF87036.1"/>
    </source>
</evidence>
<dbReference type="Proteomes" id="UP000652074">
    <property type="component" value="Unassembled WGS sequence"/>
</dbReference>
<comment type="caution">
    <text evidence="7">The sequence shown here is derived from an EMBL/GenBank/DDBJ whole genome shotgun (WGS) entry which is preliminary data.</text>
</comment>
<evidence type="ECO:0000256" key="5">
    <source>
        <dbReference type="ARBA" id="ARBA00023014"/>
    </source>
</evidence>
<dbReference type="PROSITE" id="PS51296">
    <property type="entry name" value="RIESKE"/>
    <property type="match status" value="1"/>
</dbReference>
<organism evidence="7 8">
    <name type="scientific">Aromatoleum petrolei</name>
    <dbReference type="NCBI Taxonomy" id="76116"/>
    <lineage>
        <taxon>Bacteria</taxon>
        <taxon>Pseudomonadati</taxon>
        <taxon>Pseudomonadota</taxon>
        <taxon>Betaproteobacteria</taxon>
        <taxon>Rhodocyclales</taxon>
        <taxon>Rhodocyclaceae</taxon>
        <taxon>Aromatoleum</taxon>
    </lineage>
</organism>
<dbReference type="InterPro" id="IPR017941">
    <property type="entry name" value="Rieske_2Fe-2S"/>
</dbReference>
<evidence type="ECO:0000256" key="2">
    <source>
        <dbReference type="ARBA" id="ARBA00022723"/>
    </source>
</evidence>
<keyword evidence="2" id="KW-0479">Metal-binding</keyword>